<accession>A0ABQ5R910</accession>
<evidence type="ECO:0000256" key="1">
    <source>
        <dbReference type="SAM" id="MobiDB-lite"/>
    </source>
</evidence>
<gene>
    <name evidence="2" type="ORF">Pa4123_81530</name>
</gene>
<dbReference type="Proteomes" id="UP001144280">
    <property type="component" value="Unassembled WGS sequence"/>
</dbReference>
<reference evidence="2" key="1">
    <citation type="submission" date="2022-12" db="EMBL/GenBank/DDBJ databases">
        <title>New Phytohabitans aurantiacus sp. RD004123 nov., an actinomycete isolated from soil.</title>
        <authorList>
            <person name="Triningsih D.W."/>
            <person name="Harunari E."/>
            <person name="Igarashi Y."/>
        </authorList>
    </citation>
    <scope>NUCLEOTIDE SEQUENCE</scope>
    <source>
        <strain evidence="2">RD004123</strain>
    </source>
</reference>
<name>A0ABQ5R910_9ACTN</name>
<sequence>MVRSPGHLHTEKAFDGCQNRLCEKKFVFRAGTYKTKAGQCFVPAIARRQAWSAELKMSGKIRCPAVESRLCTRFAAAVKQEVTDEDRNRFTVDTPDEFPSSDPPATGESTGPPPGGGG</sequence>
<feature type="region of interest" description="Disordered" evidence="1">
    <location>
        <begin position="82"/>
        <end position="118"/>
    </location>
</feature>
<protein>
    <submittedName>
        <fullName evidence="2">Uncharacterized protein</fullName>
    </submittedName>
</protein>
<evidence type="ECO:0000313" key="3">
    <source>
        <dbReference type="Proteomes" id="UP001144280"/>
    </source>
</evidence>
<dbReference type="RefSeq" id="WP_281904659.1">
    <property type="nucleotide sequence ID" value="NZ_BSDI01000071.1"/>
</dbReference>
<organism evidence="2 3">
    <name type="scientific">Phytohabitans aurantiacus</name>
    <dbReference type="NCBI Taxonomy" id="3016789"/>
    <lineage>
        <taxon>Bacteria</taxon>
        <taxon>Bacillati</taxon>
        <taxon>Actinomycetota</taxon>
        <taxon>Actinomycetes</taxon>
        <taxon>Micromonosporales</taxon>
        <taxon>Micromonosporaceae</taxon>
    </lineage>
</organism>
<keyword evidence="3" id="KW-1185">Reference proteome</keyword>
<evidence type="ECO:0000313" key="2">
    <source>
        <dbReference type="EMBL" id="GLI02875.1"/>
    </source>
</evidence>
<proteinExistence type="predicted"/>
<dbReference type="EMBL" id="BSDI01000071">
    <property type="protein sequence ID" value="GLI02875.1"/>
    <property type="molecule type" value="Genomic_DNA"/>
</dbReference>
<comment type="caution">
    <text evidence="2">The sequence shown here is derived from an EMBL/GenBank/DDBJ whole genome shotgun (WGS) entry which is preliminary data.</text>
</comment>